<feature type="transmembrane region" description="Helical" evidence="5">
    <location>
        <begin position="120"/>
        <end position="138"/>
    </location>
</feature>
<dbReference type="EMBL" id="PDNA01000060">
    <property type="protein sequence ID" value="PGH17983.1"/>
    <property type="molecule type" value="Genomic_DNA"/>
</dbReference>
<proteinExistence type="predicted"/>
<dbReference type="Pfam" id="PF14378">
    <property type="entry name" value="PAP2_3"/>
    <property type="match status" value="1"/>
</dbReference>
<dbReference type="GO" id="GO:0016020">
    <property type="term" value="C:membrane"/>
    <property type="evidence" value="ECO:0007669"/>
    <property type="project" value="UniProtKB-SubCell"/>
</dbReference>
<comment type="subcellular location">
    <subcellularLocation>
        <location evidence="1">Membrane</location>
        <topology evidence="1">Multi-pass membrane protein</topology>
    </subcellularLocation>
</comment>
<dbReference type="OrthoDB" id="2566866at2759"/>
<evidence type="ECO:0000256" key="2">
    <source>
        <dbReference type="ARBA" id="ARBA00022692"/>
    </source>
</evidence>
<dbReference type="Proteomes" id="UP000224634">
    <property type="component" value="Unassembled WGS sequence"/>
</dbReference>
<protein>
    <recommendedName>
        <fullName evidence="6">Inositolphosphotransferase Aur1/Ipt1 domain-containing protein</fullName>
    </recommendedName>
</protein>
<keyword evidence="8" id="KW-1185">Reference proteome</keyword>
<feature type="transmembrane region" description="Helical" evidence="5">
    <location>
        <begin position="20"/>
        <end position="39"/>
    </location>
</feature>
<feature type="transmembrane region" description="Helical" evidence="5">
    <location>
        <begin position="285"/>
        <end position="305"/>
    </location>
</feature>
<dbReference type="PANTHER" id="PTHR31310:SF10">
    <property type="entry name" value="INOSITOLPHOSPHOTRANSFERASE AUR1_IPT1 DOMAIN-CONTAINING PROTEIN"/>
    <property type="match status" value="1"/>
</dbReference>
<keyword evidence="2 5" id="KW-0812">Transmembrane</keyword>
<keyword evidence="3 5" id="KW-1133">Transmembrane helix</keyword>
<reference evidence="7 8" key="1">
    <citation type="submission" date="2017-10" db="EMBL/GenBank/DDBJ databases">
        <title>Comparative genomics in systemic dimorphic fungi from Ajellomycetaceae.</title>
        <authorList>
            <person name="Munoz J.F."/>
            <person name="Mcewen J.G."/>
            <person name="Clay O.K."/>
            <person name="Cuomo C.A."/>
        </authorList>
    </citation>
    <scope>NUCLEOTIDE SEQUENCE [LARGE SCALE GENOMIC DNA]</scope>
    <source>
        <strain evidence="7 8">UAMH7299</strain>
    </source>
</reference>
<evidence type="ECO:0000256" key="3">
    <source>
        <dbReference type="ARBA" id="ARBA00022989"/>
    </source>
</evidence>
<feature type="transmembrane region" description="Helical" evidence="5">
    <location>
        <begin position="326"/>
        <end position="351"/>
    </location>
</feature>
<dbReference type="InterPro" id="IPR026841">
    <property type="entry name" value="Aur1/Ipt1"/>
</dbReference>
<name>A0A2B7YAB5_POLH7</name>
<dbReference type="PANTHER" id="PTHR31310">
    <property type="match status" value="1"/>
</dbReference>
<feature type="transmembrane region" description="Helical" evidence="5">
    <location>
        <begin position="201"/>
        <end position="219"/>
    </location>
</feature>
<dbReference type="CDD" id="cd03386">
    <property type="entry name" value="PAP2_Aur1_like"/>
    <property type="match status" value="1"/>
</dbReference>
<dbReference type="STRING" id="1447883.A0A2B7YAB5"/>
<evidence type="ECO:0000259" key="6">
    <source>
        <dbReference type="Pfam" id="PF14378"/>
    </source>
</evidence>
<feature type="transmembrane region" description="Helical" evidence="5">
    <location>
        <begin position="357"/>
        <end position="377"/>
    </location>
</feature>
<accession>A0A2B7YAB5</accession>
<evidence type="ECO:0000256" key="4">
    <source>
        <dbReference type="ARBA" id="ARBA00023136"/>
    </source>
</evidence>
<sequence length="401" mass="46022">MPNNTSGVSQQWNSKPMIQLPTWGEPLIVFLILFASMVFTRRKHARILRPRGGYLAVPSGSGITTPTTNRPSAEDDLEAQVNPFPSEPYYKRRRICCGSIRTPATTAFSGNIHSRILNKFPFLVEMFYWILTFGFYRMTKAISQSLFSKTGIWDVAQQNGLQVMEIEKTGSLAFLFPWKEQDVQHWFMEHHQTLLTIFNRFYALVHIPGTVGFIAWYYYTAPSHSIFAIVRRTLTLTNLLAFVTFTLYPCMPPRLLPPKYGFLDSVRHDNAQSIWMSGNYVNSLAAMPSMHFGYSFCIGYTLLYHSRSFPWGRKESETWPTAFWKIWYIALGVGYPLSVLITIIATANHYWLDPLAAAGIACLAFFCNRILLVLLPLEDFLCWTLRLEKPAPTTGEKRDSW</sequence>
<dbReference type="InterPro" id="IPR052185">
    <property type="entry name" value="IPC_Synthase-Related"/>
</dbReference>
<organism evidence="7 8">
    <name type="scientific">Polytolypa hystricis (strain UAMH7299)</name>
    <dbReference type="NCBI Taxonomy" id="1447883"/>
    <lineage>
        <taxon>Eukaryota</taxon>
        <taxon>Fungi</taxon>
        <taxon>Dikarya</taxon>
        <taxon>Ascomycota</taxon>
        <taxon>Pezizomycotina</taxon>
        <taxon>Eurotiomycetes</taxon>
        <taxon>Eurotiomycetidae</taxon>
        <taxon>Onygenales</taxon>
        <taxon>Onygenales incertae sedis</taxon>
        <taxon>Polytolypa</taxon>
    </lineage>
</organism>
<comment type="caution">
    <text evidence="7">The sequence shown here is derived from an EMBL/GenBank/DDBJ whole genome shotgun (WGS) entry which is preliminary data.</text>
</comment>
<evidence type="ECO:0000313" key="7">
    <source>
        <dbReference type="EMBL" id="PGH17983.1"/>
    </source>
</evidence>
<evidence type="ECO:0000256" key="5">
    <source>
        <dbReference type="SAM" id="Phobius"/>
    </source>
</evidence>
<evidence type="ECO:0000256" key="1">
    <source>
        <dbReference type="ARBA" id="ARBA00004141"/>
    </source>
</evidence>
<feature type="domain" description="Inositolphosphotransferase Aur1/Ipt1" evidence="6">
    <location>
        <begin position="181"/>
        <end position="309"/>
    </location>
</feature>
<feature type="transmembrane region" description="Helical" evidence="5">
    <location>
        <begin position="226"/>
        <end position="248"/>
    </location>
</feature>
<dbReference type="AlphaFoldDB" id="A0A2B7YAB5"/>
<gene>
    <name evidence="7" type="ORF">AJ80_04604</name>
</gene>
<evidence type="ECO:0000313" key="8">
    <source>
        <dbReference type="Proteomes" id="UP000224634"/>
    </source>
</evidence>
<keyword evidence="4 5" id="KW-0472">Membrane</keyword>